<dbReference type="InterPro" id="IPR052672">
    <property type="entry name" value="Type1_Cytokine_Rcpt_Type2"/>
</dbReference>
<evidence type="ECO:0000256" key="1">
    <source>
        <dbReference type="ARBA" id="ARBA00004479"/>
    </source>
</evidence>
<keyword evidence="6" id="KW-0472">Membrane</keyword>
<keyword evidence="12" id="KW-1185">Reference proteome</keyword>
<keyword evidence="3 10" id="KW-0732">Signal</keyword>
<evidence type="ECO:0000256" key="2">
    <source>
        <dbReference type="ARBA" id="ARBA00022692"/>
    </source>
</evidence>
<dbReference type="GO" id="GO:0045509">
    <property type="term" value="F:interleukin-27 receptor activity"/>
    <property type="evidence" value="ECO:0007669"/>
    <property type="project" value="TreeGrafter"/>
</dbReference>
<dbReference type="EMBL" id="KB105657">
    <property type="protein sequence ID" value="ELK32044.1"/>
    <property type="molecule type" value="Genomic_DNA"/>
</dbReference>
<gene>
    <name evidence="11" type="ORF">MDA_GLEAN10004549</name>
</gene>
<dbReference type="PANTHER" id="PTHR48423:SF1">
    <property type="entry name" value="INTERLEUKIN-27 RECEPTOR SUBUNIT ALPHA"/>
    <property type="match status" value="1"/>
</dbReference>
<evidence type="ECO:0000256" key="10">
    <source>
        <dbReference type="SAM" id="SignalP"/>
    </source>
</evidence>
<proteinExistence type="predicted"/>
<evidence type="ECO:0000256" key="6">
    <source>
        <dbReference type="ARBA" id="ARBA00023136"/>
    </source>
</evidence>
<keyword evidence="5" id="KW-1133">Transmembrane helix</keyword>
<evidence type="ECO:0000256" key="3">
    <source>
        <dbReference type="ARBA" id="ARBA00022729"/>
    </source>
</evidence>
<evidence type="ECO:0000256" key="5">
    <source>
        <dbReference type="ARBA" id="ARBA00022989"/>
    </source>
</evidence>
<keyword evidence="2" id="KW-0812">Transmembrane</keyword>
<dbReference type="AlphaFoldDB" id="L5M061"/>
<organism evidence="11 12">
    <name type="scientific">Myotis davidii</name>
    <name type="common">David's myotis</name>
    <dbReference type="NCBI Taxonomy" id="225400"/>
    <lineage>
        <taxon>Eukaryota</taxon>
        <taxon>Metazoa</taxon>
        <taxon>Chordata</taxon>
        <taxon>Craniata</taxon>
        <taxon>Vertebrata</taxon>
        <taxon>Euteleostomi</taxon>
        <taxon>Mammalia</taxon>
        <taxon>Eutheria</taxon>
        <taxon>Laurasiatheria</taxon>
        <taxon>Chiroptera</taxon>
        <taxon>Yangochiroptera</taxon>
        <taxon>Vespertilionidae</taxon>
        <taxon>Myotis</taxon>
    </lineage>
</organism>
<feature type="chain" id="PRO_5003970716" evidence="10">
    <location>
        <begin position="27"/>
        <end position="147"/>
    </location>
</feature>
<comment type="subcellular location">
    <subcellularLocation>
        <location evidence="1">Membrane</location>
        <topology evidence="1">Single-pass type I membrane protein</topology>
    </subcellularLocation>
</comment>
<sequence length="147" mass="15952">MRGAWGAPCRLLPLLLLLSPRTSVQGSPGPLRCYGVGPLGDLNCSWQPLGDLGAPSTLHLQSQKYMAKHPLPLLLAVWVLVGGLWLEAEGKKQSDKGNLCGLELARAIIRTCDKPQRKRSDNLAQEAMGEARGSGREERGIRDMGWA</sequence>
<evidence type="ECO:0000256" key="7">
    <source>
        <dbReference type="ARBA" id="ARBA00023170"/>
    </source>
</evidence>
<name>L5M061_MYODS</name>
<keyword evidence="7 11" id="KW-0675">Receptor</keyword>
<feature type="signal peptide" evidence="10">
    <location>
        <begin position="1"/>
        <end position="26"/>
    </location>
</feature>
<feature type="compositionally biased region" description="Basic and acidic residues" evidence="9">
    <location>
        <begin position="133"/>
        <end position="147"/>
    </location>
</feature>
<dbReference type="Proteomes" id="UP000010556">
    <property type="component" value="Unassembled WGS sequence"/>
</dbReference>
<protein>
    <submittedName>
        <fullName evidence="11">Interleukin-27 receptor subunit alpha</fullName>
    </submittedName>
</protein>
<accession>L5M061</accession>
<keyword evidence="4" id="KW-0677">Repeat</keyword>
<reference evidence="12" key="1">
    <citation type="journal article" date="2013" name="Science">
        <title>Comparative analysis of bat genomes provides insight into the evolution of flight and immunity.</title>
        <authorList>
            <person name="Zhang G."/>
            <person name="Cowled C."/>
            <person name="Shi Z."/>
            <person name="Huang Z."/>
            <person name="Bishop-Lilly K.A."/>
            <person name="Fang X."/>
            <person name="Wynne J.W."/>
            <person name="Xiong Z."/>
            <person name="Baker M.L."/>
            <person name="Zhao W."/>
            <person name="Tachedjian M."/>
            <person name="Zhu Y."/>
            <person name="Zhou P."/>
            <person name="Jiang X."/>
            <person name="Ng J."/>
            <person name="Yang L."/>
            <person name="Wu L."/>
            <person name="Xiao J."/>
            <person name="Feng Y."/>
            <person name="Chen Y."/>
            <person name="Sun X."/>
            <person name="Zhang Y."/>
            <person name="Marsh G.A."/>
            <person name="Crameri G."/>
            <person name="Broder C.C."/>
            <person name="Frey K.G."/>
            <person name="Wang L.F."/>
            <person name="Wang J."/>
        </authorList>
    </citation>
    <scope>NUCLEOTIDE SEQUENCE [LARGE SCALE GENOMIC DNA]</scope>
</reference>
<feature type="region of interest" description="Disordered" evidence="9">
    <location>
        <begin position="119"/>
        <end position="147"/>
    </location>
</feature>
<evidence type="ECO:0000256" key="9">
    <source>
        <dbReference type="SAM" id="MobiDB-lite"/>
    </source>
</evidence>
<evidence type="ECO:0000313" key="11">
    <source>
        <dbReference type="EMBL" id="ELK32044.1"/>
    </source>
</evidence>
<dbReference type="PANTHER" id="PTHR48423">
    <property type="entry name" value="INTERLEUKIN-27 RECEPTOR SUBUNIT ALPHA"/>
    <property type="match status" value="1"/>
</dbReference>
<dbReference type="GO" id="GO:0016020">
    <property type="term" value="C:membrane"/>
    <property type="evidence" value="ECO:0007669"/>
    <property type="project" value="UniProtKB-SubCell"/>
</dbReference>
<evidence type="ECO:0000256" key="4">
    <source>
        <dbReference type="ARBA" id="ARBA00022737"/>
    </source>
</evidence>
<keyword evidence="8" id="KW-0325">Glycoprotein</keyword>
<evidence type="ECO:0000313" key="12">
    <source>
        <dbReference type="Proteomes" id="UP000010556"/>
    </source>
</evidence>
<evidence type="ECO:0000256" key="8">
    <source>
        <dbReference type="ARBA" id="ARBA00023180"/>
    </source>
</evidence>